<accession>A0A1Y2A589</accession>
<keyword evidence="2" id="KW-1185">Reference proteome</keyword>
<evidence type="ECO:0000313" key="1">
    <source>
        <dbReference type="EMBL" id="ORY17500.1"/>
    </source>
</evidence>
<proteinExistence type="predicted"/>
<evidence type="ECO:0000313" key="2">
    <source>
        <dbReference type="Proteomes" id="UP000193144"/>
    </source>
</evidence>
<gene>
    <name evidence="1" type="ORF">BCR34DRAFT_40007</name>
</gene>
<dbReference type="EMBL" id="MCFA01000012">
    <property type="protein sequence ID" value="ORY17500.1"/>
    <property type="molecule type" value="Genomic_DNA"/>
</dbReference>
<dbReference type="AlphaFoldDB" id="A0A1Y2A589"/>
<reference evidence="1 2" key="1">
    <citation type="submission" date="2016-07" db="EMBL/GenBank/DDBJ databases">
        <title>Pervasive Adenine N6-methylation of Active Genes in Fungi.</title>
        <authorList>
            <consortium name="DOE Joint Genome Institute"/>
            <person name="Mondo S.J."/>
            <person name="Dannebaum R.O."/>
            <person name="Kuo R.C."/>
            <person name="Labutti K."/>
            <person name="Haridas S."/>
            <person name="Kuo A."/>
            <person name="Salamov A."/>
            <person name="Ahrendt S.R."/>
            <person name="Lipzen A."/>
            <person name="Sullivan W."/>
            <person name="Andreopoulos W.B."/>
            <person name="Clum A."/>
            <person name="Lindquist E."/>
            <person name="Daum C."/>
            <person name="Ramamoorthy G.K."/>
            <person name="Gryganskyi A."/>
            <person name="Culley D."/>
            <person name="Magnuson J.K."/>
            <person name="James T.Y."/>
            <person name="O'Malley M.A."/>
            <person name="Stajich J.E."/>
            <person name="Spatafora J.W."/>
            <person name="Visel A."/>
            <person name="Grigoriev I.V."/>
        </authorList>
    </citation>
    <scope>NUCLEOTIDE SEQUENCE [LARGE SCALE GENOMIC DNA]</scope>
    <source>
        <strain evidence="1 2">CBS 115471</strain>
    </source>
</reference>
<dbReference type="Proteomes" id="UP000193144">
    <property type="component" value="Unassembled WGS sequence"/>
</dbReference>
<comment type="caution">
    <text evidence="1">The sequence shown here is derived from an EMBL/GenBank/DDBJ whole genome shotgun (WGS) entry which is preliminary data.</text>
</comment>
<sequence length="353" mass="40322">MTPALLKCCAGCSLRQDALLLLKEYKSVEKKINDEAEAYAKAWGCSFGDKICATLPRELRDAVYKELVISHVPIDIRCVAEVDPWVVWESWGAKPSLLEEDGDFSYDNRVSTIRKKYSRFTDADYIGSQASREVAEVFYEHNVFHIGDPVDLGNFLTKDIFETGVSPGNLVRRLQVSLLDLEFRCQEEWEKAYLDTWRACGYFASSTAEEPTKDQLEAGSTEVPDFTEEARTKTIALAKLAMIKNTGGCEVDFQVRKRGNQVLHPHIANIGDLVYGLRERGFKVRVAQLPPGSKKKKKRMRPDQVYPIPRTEWTHLFDISKEEWAERVKSKTLYVSDIFRCCYMFGEVPGLEY</sequence>
<protein>
    <submittedName>
        <fullName evidence="1">Uncharacterized protein</fullName>
    </submittedName>
</protein>
<dbReference type="OrthoDB" id="3795413at2759"/>
<name>A0A1Y2A589_9PLEO</name>
<organism evidence="1 2">
    <name type="scientific">Clohesyomyces aquaticus</name>
    <dbReference type="NCBI Taxonomy" id="1231657"/>
    <lineage>
        <taxon>Eukaryota</taxon>
        <taxon>Fungi</taxon>
        <taxon>Dikarya</taxon>
        <taxon>Ascomycota</taxon>
        <taxon>Pezizomycotina</taxon>
        <taxon>Dothideomycetes</taxon>
        <taxon>Pleosporomycetidae</taxon>
        <taxon>Pleosporales</taxon>
        <taxon>Lindgomycetaceae</taxon>
        <taxon>Clohesyomyces</taxon>
    </lineage>
</organism>